<evidence type="ECO:0000256" key="5">
    <source>
        <dbReference type="ARBA" id="ARBA00022927"/>
    </source>
</evidence>
<dbReference type="Proteomes" id="UP001190700">
    <property type="component" value="Unassembled WGS sequence"/>
</dbReference>
<evidence type="ECO:0000259" key="8">
    <source>
        <dbReference type="SMART" id="SM00382"/>
    </source>
</evidence>
<dbReference type="GO" id="GO:0046872">
    <property type="term" value="F:metal ion binding"/>
    <property type="evidence" value="ECO:0007669"/>
    <property type="project" value="UniProtKB-UniRule"/>
</dbReference>
<dbReference type="PROSITE" id="PS00674">
    <property type="entry name" value="AAA"/>
    <property type="match status" value="1"/>
</dbReference>
<dbReference type="PANTHER" id="PTHR23078:SF3">
    <property type="entry name" value="VESICLE-FUSING ATPASE"/>
    <property type="match status" value="1"/>
</dbReference>
<keyword evidence="7" id="KW-0460">Magnesium</keyword>
<comment type="subcellular location">
    <subcellularLocation>
        <location evidence="7">Cytoplasm</location>
    </subcellularLocation>
</comment>
<dbReference type="PANTHER" id="PTHR23078">
    <property type="entry name" value="VESICULAR-FUSION PROTEIN NSF"/>
    <property type="match status" value="1"/>
</dbReference>
<dbReference type="FunFam" id="1.10.8.60:FF:000115">
    <property type="entry name" value="N-ethylmaleimide-sensitive fusion protein, putative"/>
    <property type="match status" value="1"/>
</dbReference>
<dbReference type="InterPro" id="IPR039812">
    <property type="entry name" value="Vesicle-fus_ATPase"/>
</dbReference>
<accession>A0AAE0KUS6</accession>
<evidence type="ECO:0000313" key="10">
    <source>
        <dbReference type="Proteomes" id="UP001190700"/>
    </source>
</evidence>
<feature type="domain" description="AAA+ ATPase" evidence="8">
    <location>
        <begin position="233"/>
        <end position="380"/>
    </location>
</feature>
<comment type="function">
    <text evidence="7">Required for vesicle-mediated transport. Catalyzes the fusion of transport vesicles within the Golgi cisternae. Is also required for transport from the endoplasmic reticulum to the Golgi stack. Seems to function as a fusion protein required for the delivery of cargo proteins to all compartments of the Golgi stack independent of vesicle origin.</text>
</comment>
<dbReference type="GO" id="GO:0005795">
    <property type="term" value="C:Golgi stack"/>
    <property type="evidence" value="ECO:0007669"/>
    <property type="project" value="TreeGrafter"/>
</dbReference>
<dbReference type="GO" id="GO:0006891">
    <property type="term" value="P:intra-Golgi vesicle-mediated transport"/>
    <property type="evidence" value="ECO:0007669"/>
    <property type="project" value="TreeGrafter"/>
</dbReference>
<keyword evidence="7" id="KW-0378">Hydrolase</keyword>
<dbReference type="GO" id="GO:0043001">
    <property type="term" value="P:Golgi to plasma membrane protein transport"/>
    <property type="evidence" value="ECO:0007669"/>
    <property type="project" value="TreeGrafter"/>
</dbReference>
<dbReference type="FunFam" id="3.40.50.300:FF:000154">
    <property type="entry name" value="Vesicle-fusing ATPase 1"/>
    <property type="match status" value="1"/>
</dbReference>
<dbReference type="InterPro" id="IPR041569">
    <property type="entry name" value="AAA_lid_3"/>
</dbReference>
<dbReference type="Pfam" id="PF00004">
    <property type="entry name" value="AAA"/>
    <property type="match status" value="1"/>
</dbReference>
<dbReference type="GO" id="GO:0005524">
    <property type="term" value="F:ATP binding"/>
    <property type="evidence" value="ECO:0007669"/>
    <property type="project" value="UniProtKB-UniRule"/>
</dbReference>
<dbReference type="Pfam" id="PF17862">
    <property type="entry name" value="AAA_lid_3"/>
    <property type="match status" value="1"/>
</dbReference>
<evidence type="ECO:0000256" key="2">
    <source>
        <dbReference type="ARBA" id="ARBA00022448"/>
    </source>
</evidence>
<evidence type="ECO:0000256" key="1">
    <source>
        <dbReference type="ARBA" id="ARBA00006914"/>
    </source>
</evidence>
<dbReference type="GO" id="GO:0035494">
    <property type="term" value="P:SNARE complex disassembly"/>
    <property type="evidence" value="ECO:0007669"/>
    <property type="project" value="InterPro"/>
</dbReference>
<dbReference type="Gene3D" id="3.40.50.300">
    <property type="entry name" value="P-loop containing nucleotide triphosphate hydrolases"/>
    <property type="match status" value="1"/>
</dbReference>
<evidence type="ECO:0000256" key="6">
    <source>
        <dbReference type="RuleBase" id="RU003651"/>
    </source>
</evidence>
<keyword evidence="7" id="KW-0931">ER-Golgi transport</keyword>
<comment type="cofactor">
    <cofactor evidence="7">
        <name>Mg(2+)</name>
        <dbReference type="ChEBI" id="CHEBI:18420"/>
    </cofactor>
    <text evidence="7">Binds 1 Mg(2+) ion per subunit.</text>
</comment>
<dbReference type="SUPFAM" id="SSF52540">
    <property type="entry name" value="P-loop containing nucleoside triphosphate hydrolases"/>
    <property type="match status" value="1"/>
</dbReference>
<keyword evidence="10" id="KW-1185">Reference proteome</keyword>
<sequence length="529" mass="56743">VTPSLSEACSCEMPCTYQLNYHLSGKDSEYFVQSLYRTAVKVVPLAEILTPGSQPVVYLNRTATFKLLVPALDLHGGQVLEGAECHAAPEECPEVPPIDATEAPEGGCTGGEAWKATEQSPMNITLRASSANVSVDPAVLQIPRSGGALAFNITANSTGSVDVVYELNGLAAEVFAQPHRTSLTVQNIMFGPELNFEDYGIGGLDKELQTIIRRSFLSHMVPASVVQQLGISHVRGVLLYGPPGCGKTTIARQIGHMLHTHPPKVVAGPEIMSKFLGESEAKIRVLFADAERDRDKPSSKLHLIIFDEIDALVKPRGRGQGQAADQVYDGVVNTLLSKMDGLEQLNNILVVGTTNRRDLIDEALLRPGRFDIQMEIGLPDGHGRLQILRIHTRHMVENNYLADDVNFTDLAERTESFTGAELEGLVKTAASFAVSRMLNQSEAKAIGQRDQNGSLTAAGSKTRLDRDCPCTAGSAFSQFLAHAAPLGVLDLGDAETAGQDKIEVLDPSLPPDESELAVLRAASAGAHVS</sequence>
<comment type="caution">
    <text evidence="9">The sequence shown here is derived from an EMBL/GenBank/DDBJ whole genome shotgun (WGS) entry which is preliminary data.</text>
</comment>
<dbReference type="InterPro" id="IPR027417">
    <property type="entry name" value="P-loop_NTPase"/>
</dbReference>
<keyword evidence="5 7" id="KW-0653">Protein transport</keyword>
<comment type="similarity">
    <text evidence="1 6">Belongs to the AAA ATPase family.</text>
</comment>
<evidence type="ECO:0000256" key="7">
    <source>
        <dbReference type="RuleBase" id="RU367045"/>
    </source>
</evidence>
<keyword evidence="4 6" id="KW-0067">ATP-binding</keyword>
<dbReference type="GO" id="GO:0016887">
    <property type="term" value="F:ATP hydrolysis activity"/>
    <property type="evidence" value="ECO:0007669"/>
    <property type="project" value="InterPro"/>
</dbReference>
<keyword evidence="3 6" id="KW-0547">Nucleotide-binding</keyword>
<keyword evidence="7" id="KW-0479">Metal-binding</keyword>
<keyword evidence="2 7" id="KW-0813">Transport</keyword>
<feature type="non-terminal residue" evidence="9">
    <location>
        <position position="1"/>
    </location>
</feature>
<dbReference type="InterPro" id="IPR003959">
    <property type="entry name" value="ATPase_AAA_core"/>
</dbReference>
<gene>
    <name evidence="9" type="ORF">CYMTET_29567</name>
</gene>
<dbReference type="AlphaFoldDB" id="A0AAE0KUS6"/>
<evidence type="ECO:0000256" key="4">
    <source>
        <dbReference type="ARBA" id="ARBA00022840"/>
    </source>
</evidence>
<dbReference type="EMBL" id="LGRX02016844">
    <property type="protein sequence ID" value="KAK3261528.1"/>
    <property type="molecule type" value="Genomic_DNA"/>
</dbReference>
<dbReference type="InterPro" id="IPR003960">
    <property type="entry name" value="ATPase_AAA_CS"/>
</dbReference>
<organism evidence="9 10">
    <name type="scientific">Cymbomonas tetramitiformis</name>
    <dbReference type="NCBI Taxonomy" id="36881"/>
    <lineage>
        <taxon>Eukaryota</taxon>
        <taxon>Viridiplantae</taxon>
        <taxon>Chlorophyta</taxon>
        <taxon>Pyramimonadophyceae</taxon>
        <taxon>Pyramimonadales</taxon>
        <taxon>Pyramimonadaceae</taxon>
        <taxon>Cymbomonas</taxon>
    </lineage>
</organism>
<proteinExistence type="inferred from homology"/>
<comment type="catalytic activity">
    <reaction evidence="7">
        <text>ATP + H2O = ADP + phosphate + H(+)</text>
        <dbReference type="Rhea" id="RHEA:13065"/>
        <dbReference type="ChEBI" id="CHEBI:15377"/>
        <dbReference type="ChEBI" id="CHEBI:15378"/>
        <dbReference type="ChEBI" id="CHEBI:30616"/>
        <dbReference type="ChEBI" id="CHEBI:43474"/>
        <dbReference type="ChEBI" id="CHEBI:456216"/>
        <dbReference type="EC" id="3.6.4.6"/>
    </reaction>
</comment>
<dbReference type="EC" id="3.6.4.6" evidence="7"/>
<dbReference type="InterPro" id="IPR003593">
    <property type="entry name" value="AAA+_ATPase"/>
</dbReference>
<reference evidence="9 10" key="1">
    <citation type="journal article" date="2015" name="Genome Biol. Evol.">
        <title>Comparative Genomics of a Bacterivorous Green Alga Reveals Evolutionary Causalities and Consequences of Phago-Mixotrophic Mode of Nutrition.</title>
        <authorList>
            <person name="Burns J.A."/>
            <person name="Paasch A."/>
            <person name="Narechania A."/>
            <person name="Kim E."/>
        </authorList>
    </citation>
    <scope>NUCLEOTIDE SEQUENCE [LARGE SCALE GENOMIC DNA]</scope>
    <source>
        <strain evidence="9 10">PLY_AMNH</strain>
    </source>
</reference>
<name>A0AAE0KUS6_9CHLO</name>
<protein>
    <recommendedName>
        <fullName evidence="7">Vesicle-fusing ATPase</fullName>
        <ecNumber evidence="7">3.6.4.6</ecNumber>
    </recommendedName>
</protein>
<dbReference type="Gene3D" id="1.10.8.60">
    <property type="match status" value="1"/>
</dbReference>
<evidence type="ECO:0000313" key="9">
    <source>
        <dbReference type="EMBL" id="KAK3261528.1"/>
    </source>
</evidence>
<dbReference type="SMART" id="SM00382">
    <property type="entry name" value="AAA"/>
    <property type="match status" value="1"/>
</dbReference>
<evidence type="ECO:0000256" key="3">
    <source>
        <dbReference type="ARBA" id="ARBA00022741"/>
    </source>
</evidence>
<keyword evidence="7" id="KW-0963">Cytoplasm</keyword>